<evidence type="ECO:0000313" key="2">
    <source>
        <dbReference type="EMBL" id="SIS84334.1"/>
    </source>
</evidence>
<dbReference type="AlphaFoldDB" id="A0A1N7ME30"/>
<feature type="compositionally biased region" description="Polar residues" evidence="1">
    <location>
        <begin position="20"/>
        <end position="43"/>
    </location>
</feature>
<name>A0A1N7ME30_9GAMM</name>
<evidence type="ECO:0000313" key="3">
    <source>
        <dbReference type="Proteomes" id="UP000185639"/>
    </source>
</evidence>
<evidence type="ECO:0000256" key="1">
    <source>
        <dbReference type="SAM" id="MobiDB-lite"/>
    </source>
</evidence>
<accession>A0A1N7ME30</accession>
<sequence>MKYVFIALSFLALSGCFNENDTSSQQNSRAVDETQNINESGENPVSPATYPLFTEEKLNAANKEAVIPPQCYTKHEGEHNPCMICHQNYTYKSRPNYMFDAGLQSAYEFSDYGFTNRWDNLFEDRSERVAGIEDTEILEYINQDNYTPLIENLKAMSDWKGPIPEITDLHLAAEAFDDLGFAKDGSYWVAFNYKPLPSTFWPTNGSTDDVMIRLPAAFRETSCSGNDYSRDVYLANLSILEMSFQELESISVPPLDENAICTDLNGDGVLSNRISEIQARDFYVGNASSVPVTHMLYPEGTEFIHSVRYVGVNDQNDIVTPPRMKELRYMVKTNFYPDTWLESAYGNEQQEKIDGLLPKYVYRKEGSDNEFGWQLIGFIEDAKGRLRVQDREETHFCMGCHTTVGSTIDQTFAFARKVTGADGWGYINTRGMKDAPSKAWENNEILEYFRTVGGGDEFRQNEEMLDKWFNEDGTVKVDAVKAADVYTLTAPSRERALALNKAYRTIVEDQDFHHGRDANLKPAKNVYREVDENSPVLPGEKTRSYDIRLKW</sequence>
<dbReference type="STRING" id="484498.SAMN05421686_105125"/>
<organism evidence="2 3">
    <name type="scientific">Thalassolituus maritimus</name>
    <dbReference type="NCBI Taxonomy" id="484498"/>
    <lineage>
        <taxon>Bacteria</taxon>
        <taxon>Pseudomonadati</taxon>
        <taxon>Pseudomonadota</taxon>
        <taxon>Gammaproteobacteria</taxon>
        <taxon>Oceanospirillales</taxon>
        <taxon>Oceanospirillaceae</taxon>
        <taxon>Thalassolituus</taxon>
    </lineage>
</organism>
<dbReference type="RefSeq" id="WP_076515437.1">
    <property type="nucleotide sequence ID" value="NZ_FTOH01000005.1"/>
</dbReference>
<dbReference type="PROSITE" id="PS51257">
    <property type="entry name" value="PROKAR_LIPOPROTEIN"/>
    <property type="match status" value="1"/>
</dbReference>
<gene>
    <name evidence="2" type="ORF">SAMN05421686_105125</name>
</gene>
<keyword evidence="3" id="KW-1185">Reference proteome</keyword>
<protein>
    <submittedName>
        <fullName evidence="2">Uncharacterized protein</fullName>
    </submittedName>
</protein>
<dbReference type="EMBL" id="FTOH01000005">
    <property type="protein sequence ID" value="SIS84334.1"/>
    <property type="molecule type" value="Genomic_DNA"/>
</dbReference>
<feature type="region of interest" description="Disordered" evidence="1">
    <location>
        <begin position="20"/>
        <end position="48"/>
    </location>
</feature>
<reference evidence="3" key="1">
    <citation type="submission" date="2017-01" db="EMBL/GenBank/DDBJ databases">
        <authorList>
            <person name="Varghese N."/>
            <person name="Submissions S."/>
        </authorList>
    </citation>
    <scope>NUCLEOTIDE SEQUENCE [LARGE SCALE GENOMIC DNA]</scope>
    <source>
        <strain evidence="3">DSM 24913</strain>
    </source>
</reference>
<dbReference type="OrthoDB" id="8692at2"/>
<dbReference type="Proteomes" id="UP000185639">
    <property type="component" value="Unassembled WGS sequence"/>
</dbReference>
<proteinExistence type="predicted"/>